<keyword evidence="5" id="KW-1133">Transmembrane helix</keyword>
<evidence type="ECO:0000313" key="7">
    <source>
        <dbReference type="EMBL" id="PZG18501.1"/>
    </source>
</evidence>
<dbReference type="Pfam" id="PF01850">
    <property type="entry name" value="PIN"/>
    <property type="match status" value="1"/>
</dbReference>
<reference evidence="7 8" key="1">
    <citation type="submission" date="2018-01" db="EMBL/GenBank/DDBJ databases">
        <title>Draft genome sequence of Sphaerisporangium sp. 7K107.</title>
        <authorList>
            <person name="Sahin N."/>
            <person name="Saygin H."/>
            <person name="Ay H."/>
        </authorList>
    </citation>
    <scope>NUCLEOTIDE SEQUENCE [LARGE SCALE GENOMIC DNA]</scope>
    <source>
        <strain evidence="7 8">7K107</strain>
    </source>
</reference>
<dbReference type="Gene3D" id="3.40.50.1010">
    <property type="entry name" value="5'-nuclease"/>
    <property type="match status" value="1"/>
</dbReference>
<sequence>MRASAPRAAIVYDAGALIAAEANRPRMWRLHRQALDEKRRIIVPVPVLAQVWRGSARQASLARLLFGCEIADMTERIGKEAGVLCGRMAARRRTAPVDVVDATVVVVAIMAAAAILTSDQDDLVALTDAADPVIRPALIEV</sequence>
<feature type="transmembrane region" description="Helical" evidence="5">
    <location>
        <begin position="97"/>
        <end position="116"/>
    </location>
</feature>
<evidence type="ECO:0000313" key="8">
    <source>
        <dbReference type="Proteomes" id="UP000248544"/>
    </source>
</evidence>
<name>A0A2W2E7V8_9ACTN</name>
<evidence type="ECO:0000256" key="4">
    <source>
        <dbReference type="ARBA" id="ARBA00022842"/>
    </source>
</evidence>
<evidence type="ECO:0000259" key="6">
    <source>
        <dbReference type="Pfam" id="PF01850"/>
    </source>
</evidence>
<comment type="caution">
    <text evidence="7">The sequence shown here is derived from an EMBL/GenBank/DDBJ whole genome shotgun (WGS) entry which is preliminary data.</text>
</comment>
<organism evidence="7 8">
    <name type="scientific">Spongiactinospora gelatinilytica</name>
    <dbReference type="NCBI Taxonomy" id="2666298"/>
    <lineage>
        <taxon>Bacteria</taxon>
        <taxon>Bacillati</taxon>
        <taxon>Actinomycetota</taxon>
        <taxon>Actinomycetes</taxon>
        <taxon>Streptosporangiales</taxon>
        <taxon>Streptosporangiaceae</taxon>
        <taxon>Spongiactinospora</taxon>
    </lineage>
</organism>
<keyword evidence="1" id="KW-0540">Nuclease</keyword>
<accession>A0A2W2E7V8</accession>
<evidence type="ECO:0000256" key="3">
    <source>
        <dbReference type="ARBA" id="ARBA00022801"/>
    </source>
</evidence>
<keyword evidence="2" id="KW-0479">Metal-binding</keyword>
<keyword evidence="3" id="KW-0378">Hydrolase</keyword>
<dbReference type="GO" id="GO:0004518">
    <property type="term" value="F:nuclease activity"/>
    <property type="evidence" value="ECO:0007669"/>
    <property type="project" value="UniProtKB-KW"/>
</dbReference>
<dbReference type="Proteomes" id="UP000248544">
    <property type="component" value="Unassembled WGS sequence"/>
</dbReference>
<dbReference type="EMBL" id="POUA01000663">
    <property type="protein sequence ID" value="PZG18501.1"/>
    <property type="molecule type" value="Genomic_DNA"/>
</dbReference>
<dbReference type="GO" id="GO:0016787">
    <property type="term" value="F:hydrolase activity"/>
    <property type="evidence" value="ECO:0007669"/>
    <property type="project" value="UniProtKB-KW"/>
</dbReference>
<gene>
    <name evidence="7" type="ORF">C1I98_38340</name>
</gene>
<proteinExistence type="predicted"/>
<dbReference type="GO" id="GO:0046872">
    <property type="term" value="F:metal ion binding"/>
    <property type="evidence" value="ECO:0007669"/>
    <property type="project" value="UniProtKB-KW"/>
</dbReference>
<dbReference type="SUPFAM" id="SSF88723">
    <property type="entry name" value="PIN domain-like"/>
    <property type="match status" value="1"/>
</dbReference>
<keyword evidence="4" id="KW-0460">Magnesium</keyword>
<feature type="domain" description="PIN" evidence="6">
    <location>
        <begin position="10"/>
        <end position="121"/>
    </location>
</feature>
<protein>
    <submittedName>
        <fullName evidence="7">Twitching motility protein PilT</fullName>
    </submittedName>
</protein>
<keyword evidence="5" id="KW-0472">Membrane</keyword>
<dbReference type="AlphaFoldDB" id="A0A2W2E7V8"/>
<dbReference type="InterPro" id="IPR029060">
    <property type="entry name" value="PIN-like_dom_sf"/>
</dbReference>
<evidence type="ECO:0000256" key="5">
    <source>
        <dbReference type="SAM" id="Phobius"/>
    </source>
</evidence>
<evidence type="ECO:0000256" key="2">
    <source>
        <dbReference type="ARBA" id="ARBA00022723"/>
    </source>
</evidence>
<keyword evidence="8" id="KW-1185">Reference proteome</keyword>
<keyword evidence="5" id="KW-0812">Transmembrane</keyword>
<evidence type="ECO:0000256" key="1">
    <source>
        <dbReference type="ARBA" id="ARBA00022722"/>
    </source>
</evidence>
<dbReference type="InterPro" id="IPR002716">
    <property type="entry name" value="PIN_dom"/>
</dbReference>
<dbReference type="RefSeq" id="WP_111172123.1">
    <property type="nucleotide sequence ID" value="NZ_POUA01000663.1"/>
</dbReference>